<sequence length="246" mass="27054">MLCSKIEHPSCDVSYLAPGIAGLAIRSIWIGFGSLSPPSPMVINPEGAVRDFTEHVLSGDRKNMCTEREAAIIGDWTKNDDYKKIIMEVVKARIDLPWPYNYKVLDLLSVCPIGLAVELFDKVKGLAECAASVEGSAALHKLGKPLVEKAEKERTKMEEEEAKKRHEAIMTMWGGLWANDLPYRAPGGLAQAGWGGWQYPYQMVGPPGVSAQANVEWKGNPPTGWNPYVLAPVPLYRGPVIGWPKI</sequence>
<evidence type="ECO:0000313" key="2">
    <source>
        <dbReference type="Proteomes" id="UP000193218"/>
    </source>
</evidence>
<dbReference type="InParanoid" id="A0A1Y1UI69"/>
<proteinExistence type="predicted"/>
<comment type="caution">
    <text evidence="1">The sequence shown here is derived from an EMBL/GenBank/DDBJ whole genome shotgun (WGS) entry which is preliminary data.</text>
</comment>
<dbReference type="RefSeq" id="XP_021871666.1">
    <property type="nucleotide sequence ID" value="XM_022013322.1"/>
</dbReference>
<protein>
    <submittedName>
        <fullName evidence="1">Uncharacterized protein</fullName>
    </submittedName>
</protein>
<gene>
    <name evidence="1" type="ORF">BD324DRAFT_578431</name>
</gene>
<dbReference type="OrthoDB" id="2563476at2759"/>
<dbReference type="AlphaFoldDB" id="A0A1Y1UI69"/>
<dbReference type="Proteomes" id="UP000193218">
    <property type="component" value="Unassembled WGS sequence"/>
</dbReference>
<dbReference type="EMBL" id="NBSH01000005">
    <property type="protein sequence ID" value="ORX37679.1"/>
    <property type="molecule type" value="Genomic_DNA"/>
</dbReference>
<keyword evidence="2" id="KW-1185">Reference proteome</keyword>
<dbReference type="GeneID" id="33555130"/>
<organism evidence="1 2">
    <name type="scientific">Kockovaella imperatae</name>
    <dbReference type="NCBI Taxonomy" id="4999"/>
    <lineage>
        <taxon>Eukaryota</taxon>
        <taxon>Fungi</taxon>
        <taxon>Dikarya</taxon>
        <taxon>Basidiomycota</taxon>
        <taxon>Agaricomycotina</taxon>
        <taxon>Tremellomycetes</taxon>
        <taxon>Tremellales</taxon>
        <taxon>Cuniculitremaceae</taxon>
        <taxon>Kockovaella</taxon>
    </lineage>
</organism>
<reference evidence="1 2" key="1">
    <citation type="submission" date="2017-03" db="EMBL/GenBank/DDBJ databases">
        <title>Widespread Adenine N6-methylation of Active Genes in Fungi.</title>
        <authorList>
            <consortium name="DOE Joint Genome Institute"/>
            <person name="Mondo S.J."/>
            <person name="Dannebaum R.O."/>
            <person name="Kuo R.C."/>
            <person name="Louie K.B."/>
            <person name="Bewick A.J."/>
            <person name="Labutti K."/>
            <person name="Haridas S."/>
            <person name="Kuo A."/>
            <person name="Salamov A."/>
            <person name="Ahrendt S.R."/>
            <person name="Lau R."/>
            <person name="Bowen B.P."/>
            <person name="Lipzen A."/>
            <person name="Sullivan W."/>
            <person name="Andreopoulos W.B."/>
            <person name="Clum A."/>
            <person name="Lindquist E."/>
            <person name="Daum C."/>
            <person name="Northen T.R."/>
            <person name="Ramamoorthy G."/>
            <person name="Schmitz R.J."/>
            <person name="Gryganskyi A."/>
            <person name="Culley D."/>
            <person name="Magnuson J."/>
            <person name="James T.Y."/>
            <person name="O'Malley M.A."/>
            <person name="Stajich J.E."/>
            <person name="Spatafora J.W."/>
            <person name="Visel A."/>
            <person name="Grigoriev I.V."/>
        </authorList>
    </citation>
    <scope>NUCLEOTIDE SEQUENCE [LARGE SCALE GENOMIC DNA]</scope>
    <source>
        <strain evidence="1 2">NRRL Y-17943</strain>
    </source>
</reference>
<accession>A0A1Y1UI69</accession>
<name>A0A1Y1UI69_9TREE</name>
<evidence type="ECO:0000313" key="1">
    <source>
        <dbReference type="EMBL" id="ORX37679.1"/>
    </source>
</evidence>